<gene>
    <name evidence="3" type="ORF">LJ656_09380</name>
</gene>
<protein>
    <submittedName>
        <fullName evidence="3">Aspartate carbamoyltransferase</fullName>
    </submittedName>
</protein>
<sequence>MKPPSATVIIASACILLGTTIVHPAAIAGNEARQKQVVQQGTEVMPFSIAATTHIFTKTANGGIQQVVTKHPAPEQVAMIREHLTTIAKQFSAGNFAAPEKIHGENMPGLAALRTAKPGELEIRYRDLPNGGEIEYRTHEPRLVTALHEWFDAQLSDHGHDAMAGHDPGMMHHHSMDAPTAN</sequence>
<name>A0ABS8JSS0_9BURK</name>
<keyword evidence="4" id="KW-1185">Reference proteome</keyword>
<evidence type="ECO:0000313" key="3">
    <source>
        <dbReference type="EMBL" id="MCC8392799.1"/>
    </source>
</evidence>
<evidence type="ECO:0000313" key="4">
    <source>
        <dbReference type="Proteomes" id="UP001431019"/>
    </source>
</evidence>
<proteinExistence type="predicted"/>
<feature type="region of interest" description="Disordered" evidence="1">
    <location>
        <begin position="161"/>
        <end position="182"/>
    </location>
</feature>
<keyword evidence="2" id="KW-0732">Signal</keyword>
<dbReference type="EMBL" id="JAJITD010000004">
    <property type="protein sequence ID" value="MCC8392799.1"/>
    <property type="molecule type" value="Genomic_DNA"/>
</dbReference>
<dbReference type="RefSeq" id="WP_230509007.1">
    <property type="nucleotide sequence ID" value="NZ_JAJITD010000004.1"/>
</dbReference>
<evidence type="ECO:0000256" key="1">
    <source>
        <dbReference type="SAM" id="MobiDB-lite"/>
    </source>
</evidence>
<organism evidence="3 4">
    <name type="scientific">Paraburkholderia sejongensis</name>
    <dbReference type="NCBI Taxonomy" id="2886946"/>
    <lineage>
        <taxon>Bacteria</taxon>
        <taxon>Pseudomonadati</taxon>
        <taxon>Pseudomonadota</taxon>
        <taxon>Betaproteobacteria</taxon>
        <taxon>Burkholderiales</taxon>
        <taxon>Burkholderiaceae</taxon>
        <taxon>Paraburkholderia</taxon>
    </lineage>
</organism>
<dbReference type="Proteomes" id="UP001431019">
    <property type="component" value="Unassembled WGS sequence"/>
</dbReference>
<feature type="chain" id="PRO_5046779767" evidence="2">
    <location>
        <begin position="25"/>
        <end position="182"/>
    </location>
</feature>
<accession>A0ABS8JSS0</accession>
<evidence type="ECO:0000256" key="2">
    <source>
        <dbReference type="SAM" id="SignalP"/>
    </source>
</evidence>
<feature type="signal peptide" evidence="2">
    <location>
        <begin position="1"/>
        <end position="24"/>
    </location>
</feature>
<comment type="caution">
    <text evidence="3">The sequence shown here is derived from an EMBL/GenBank/DDBJ whole genome shotgun (WGS) entry which is preliminary data.</text>
</comment>
<reference evidence="3 4" key="1">
    <citation type="submission" date="2021-11" db="EMBL/GenBank/DDBJ databases">
        <authorList>
            <person name="Oh E.-T."/>
            <person name="Kim S.-B."/>
        </authorList>
    </citation>
    <scope>NUCLEOTIDE SEQUENCE [LARGE SCALE GENOMIC DNA]</scope>
    <source>
        <strain evidence="3 4">MMS20-SJTR3</strain>
    </source>
</reference>